<proteinExistence type="predicted"/>
<organism evidence="1 2">
    <name type="scientific">Eumeta variegata</name>
    <name type="common">Bagworm moth</name>
    <name type="synonym">Eumeta japonica</name>
    <dbReference type="NCBI Taxonomy" id="151549"/>
    <lineage>
        <taxon>Eukaryota</taxon>
        <taxon>Metazoa</taxon>
        <taxon>Ecdysozoa</taxon>
        <taxon>Arthropoda</taxon>
        <taxon>Hexapoda</taxon>
        <taxon>Insecta</taxon>
        <taxon>Pterygota</taxon>
        <taxon>Neoptera</taxon>
        <taxon>Endopterygota</taxon>
        <taxon>Lepidoptera</taxon>
        <taxon>Glossata</taxon>
        <taxon>Ditrysia</taxon>
        <taxon>Tineoidea</taxon>
        <taxon>Psychidae</taxon>
        <taxon>Oiketicinae</taxon>
        <taxon>Eumeta</taxon>
    </lineage>
</organism>
<dbReference type="EMBL" id="BGZK01000313">
    <property type="protein sequence ID" value="GBP36020.1"/>
    <property type="molecule type" value="Genomic_DNA"/>
</dbReference>
<evidence type="ECO:0000313" key="2">
    <source>
        <dbReference type="Proteomes" id="UP000299102"/>
    </source>
</evidence>
<evidence type="ECO:0000313" key="1">
    <source>
        <dbReference type="EMBL" id="GBP36020.1"/>
    </source>
</evidence>
<dbReference type="AlphaFoldDB" id="A0A4C1VBW7"/>
<gene>
    <name evidence="1" type="ORF">EVAR_29149_1</name>
</gene>
<reference evidence="1 2" key="1">
    <citation type="journal article" date="2019" name="Commun. Biol.">
        <title>The bagworm genome reveals a unique fibroin gene that provides high tensile strength.</title>
        <authorList>
            <person name="Kono N."/>
            <person name="Nakamura H."/>
            <person name="Ohtoshi R."/>
            <person name="Tomita M."/>
            <person name="Numata K."/>
            <person name="Arakawa K."/>
        </authorList>
    </citation>
    <scope>NUCLEOTIDE SEQUENCE [LARGE SCALE GENOMIC DNA]</scope>
</reference>
<comment type="caution">
    <text evidence="1">The sequence shown here is derived from an EMBL/GenBank/DDBJ whole genome shotgun (WGS) entry which is preliminary data.</text>
</comment>
<dbReference type="Proteomes" id="UP000299102">
    <property type="component" value="Unassembled WGS sequence"/>
</dbReference>
<keyword evidence="2" id="KW-1185">Reference proteome</keyword>
<sequence>MDEMTIIIRSHVGKRGWASSHYLSKKGQQRTSFFHSKSIFFYRLHGTEVLLELWALCTPARRPHFARCLRSYLRSRAQTWEKDDHSGLAF</sequence>
<protein>
    <submittedName>
        <fullName evidence="1">Uncharacterized protein</fullName>
    </submittedName>
</protein>
<accession>A0A4C1VBW7</accession>
<name>A0A4C1VBW7_EUMVA</name>